<evidence type="ECO:0000313" key="4">
    <source>
        <dbReference type="Proteomes" id="UP000198281"/>
    </source>
</evidence>
<reference evidence="4" key="1">
    <citation type="submission" date="2017-06" db="EMBL/GenBank/DDBJ databases">
        <authorList>
            <person name="Varghese N."/>
            <person name="Submissions S."/>
        </authorList>
    </citation>
    <scope>NUCLEOTIDE SEQUENCE [LARGE SCALE GENOMIC DNA]</scope>
    <source>
        <strain evidence="4">LNB2</strain>
    </source>
</reference>
<feature type="region of interest" description="Disordered" evidence="1">
    <location>
        <begin position="861"/>
        <end position="932"/>
    </location>
</feature>
<dbReference type="Proteomes" id="UP000198281">
    <property type="component" value="Unassembled WGS sequence"/>
</dbReference>
<dbReference type="InterPro" id="IPR027417">
    <property type="entry name" value="P-loop_NTPase"/>
</dbReference>
<dbReference type="NCBIfam" id="TIGR02686">
    <property type="entry name" value="relax_trwC"/>
    <property type="match status" value="1"/>
</dbReference>
<dbReference type="AlphaFoldDB" id="A0A239GID1"/>
<sequence length="991" mass="109542">MIHPRRLKGTPANIGRYYTVGDYYTKGGDEHSEWGGKVAADLGLEGKVDPARFEALLAGKIGDQQLGRRRKEGIQHHPGWDFAVNAPKSVSIMALVHGDERIIAAHERAVGVALGYLEEHAELRRRVNKEVVHETTGRLLFARFTEHSSRELDPHLHTHVVVMNMTNHGPDRAMASLETRAMFTEQMVAGQVYRNELARDLREIGFDIDFDPRRGLFEIRGVPEALTRSFSQRAEQIEAHAKEHGHEGQAQRNKSYYATRRAKVSIGLDDLHARWAERAKPHRAEIDKVAEQAAGKEGKLAEPDPRLAMRATLFGIRQSETHEAVNNIGRIYRTALASHVGEVRLDEVRPLVAKQEAAGKILRTNRQTGDRLLIRGRTSLRSARLELALSEHLSLAMGDALSPASPERLNEEARAGGLTQDQTKALLAIATGTDRLVAIQGVGGAGKSTLVGAMVKAVHPEFKPILALAPTSSAAAGLGETANIESRTVASLLASGGHGITDRHILVLDEAGQLGNRQAMRLLDISRRTGARLILIGDVEQTGAIEQGKPFWLLQKLGMPTSHLTESLRQDTDAIKAATRLARAGNYTGSIAALERVTGGMTGEELAKNLVGTWTELKPSEHDKTNILVLDNATRLVVNSQIREVLRSEGAVAAEDARLQVLTPAGMTDQEKQFARFYSGGQVVMFSRDNAGLGIARDTEYRVAGTGRDSKGRQVVRLVDQNGRTIAWNPRLGKAGQVNVFNAEHRDLAEGDRIQWRLVNKDLGLKNAERGTVIALVGSQATIRWDRGERVQDIDLGTQKTWDHGYAETVYSAQSKTYPNVYLLAPVESGLVNGQNFYTAITRARYSVKLWTENVSRLAEKLKSHSGEKSSTIEGLGRLHRDSHRARGERHKDRLDKSRKDNARDREKRGADRDRDRERNEPKDREPRNVGEFLAGRALEGMRSIESFLRSTIIRDRDAESQRSDRDGPAEPVHQPQPVPDHGDHAGGHDR</sequence>
<dbReference type="NCBIfam" id="NF041492">
    <property type="entry name" value="MobF"/>
    <property type="match status" value="1"/>
</dbReference>
<protein>
    <submittedName>
        <fullName evidence="3">Conjugative relaxase domain-containing protein, TrwC/TraI family</fullName>
    </submittedName>
</protein>
<dbReference type="CDD" id="cd18809">
    <property type="entry name" value="SF1_C_RecD"/>
    <property type="match status" value="1"/>
</dbReference>
<dbReference type="RefSeq" id="WP_089219890.1">
    <property type="nucleotide sequence ID" value="NZ_FZOS01000012.1"/>
</dbReference>
<accession>A0A239GID1</accession>
<dbReference type="SUPFAM" id="SSF52540">
    <property type="entry name" value="P-loop containing nucleoside triphosphate hydrolases"/>
    <property type="match status" value="2"/>
</dbReference>
<dbReference type="EMBL" id="FZOS01000012">
    <property type="protein sequence ID" value="SNS68233.1"/>
    <property type="molecule type" value="Genomic_DNA"/>
</dbReference>
<feature type="region of interest" description="Disordered" evidence="1">
    <location>
        <begin position="950"/>
        <end position="991"/>
    </location>
</feature>
<evidence type="ECO:0000313" key="3">
    <source>
        <dbReference type="EMBL" id="SNS68233.1"/>
    </source>
</evidence>
<dbReference type="Gene3D" id="3.40.50.300">
    <property type="entry name" value="P-loop containing nucleotide triphosphate hydrolases"/>
    <property type="match status" value="2"/>
</dbReference>
<evidence type="ECO:0000259" key="2">
    <source>
        <dbReference type="Pfam" id="PF08751"/>
    </source>
</evidence>
<feature type="domain" description="TrwC relaxase" evidence="2">
    <location>
        <begin position="16"/>
        <end position="280"/>
    </location>
</feature>
<dbReference type="Pfam" id="PF13604">
    <property type="entry name" value="AAA_30"/>
    <property type="match status" value="1"/>
</dbReference>
<name>A0A239GID1_9SPHN</name>
<dbReference type="Pfam" id="PF08751">
    <property type="entry name" value="TrwC"/>
    <property type="match status" value="1"/>
</dbReference>
<evidence type="ECO:0000256" key="1">
    <source>
        <dbReference type="SAM" id="MobiDB-lite"/>
    </source>
</evidence>
<keyword evidence="4" id="KW-1185">Reference proteome</keyword>
<dbReference type="SUPFAM" id="SSF55464">
    <property type="entry name" value="Origin of replication-binding domain, RBD-like"/>
    <property type="match status" value="1"/>
</dbReference>
<feature type="compositionally biased region" description="Basic and acidic residues" evidence="1">
    <location>
        <begin position="890"/>
        <end position="929"/>
    </location>
</feature>
<proteinExistence type="predicted"/>
<organism evidence="3 4">
    <name type="scientific">Edaphosphingomonas laterariae</name>
    <dbReference type="NCBI Taxonomy" id="861865"/>
    <lineage>
        <taxon>Bacteria</taxon>
        <taxon>Pseudomonadati</taxon>
        <taxon>Pseudomonadota</taxon>
        <taxon>Alphaproteobacteria</taxon>
        <taxon>Sphingomonadales</taxon>
        <taxon>Rhizorhabdaceae</taxon>
        <taxon>Edaphosphingomonas</taxon>
    </lineage>
</organism>
<feature type="compositionally biased region" description="Basic and acidic residues" evidence="1">
    <location>
        <begin position="953"/>
        <end position="969"/>
    </location>
</feature>
<dbReference type="InterPro" id="IPR014059">
    <property type="entry name" value="TraI/TrwC_relax"/>
</dbReference>
<feature type="compositionally biased region" description="Basic and acidic residues" evidence="1">
    <location>
        <begin position="981"/>
        <end position="991"/>
    </location>
</feature>
<gene>
    <name evidence="3" type="ORF">SAMN06295912_11260</name>
</gene>
<dbReference type="InterPro" id="IPR014862">
    <property type="entry name" value="TrwC"/>
</dbReference>
<dbReference type="OrthoDB" id="98563at2"/>
<dbReference type="Gene3D" id="2.30.30.940">
    <property type="match status" value="1"/>
</dbReference>